<comment type="caution">
    <text evidence="1">The sequence shown here is derived from an EMBL/GenBank/DDBJ whole genome shotgun (WGS) entry which is preliminary data.</text>
</comment>
<reference evidence="1 2" key="1">
    <citation type="submission" date="2021-06" db="EMBL/GenBank/DDBJ databases">
        <title>Caerostris extrusa draft genome.</title>
        <authorList>
            <person name="Kono N."/>
            <person name="Arakawa K."/>
        </authorList>
    </citation>
    <scope>NUCLEOTIDE SEQUENCE [LARGE SCALE GENOMIC DNA]</scope>
</reference>
<dbReference type="AlphaFoldDB" id="A0AAV4X145"/>
<sequence>MTPRYPAVTTEVGEKLRNIRASMLLFSDKEEDFFVKRKVALGCCFYASEYSFTFTNVEKNTIYYCTSSLLDSDLISDHRAPRPGLFVVGGVHVVEITLPIDRPQGELLWRCSTFIRRLNPFHNRNEGMKPSKHSNIITFCGTLDNKARDPGLEAAQIPGLYRLVIRAVPSVSSHFLGPGPRRSSGSRHLCQHQLWLSLTRKNYYWALCAPHPLCKK</sequence>
<keyword evidence="2" id="KW-1185">Reference proteome</keyword>
<dbReference type="EMBL" id="BPLR01017115">
    <property type="protein sequence ID" value="GIY88882.1"/>
    <property type="molecule type" value="Genomic_DNA"/>
</dbReference>
<evidence type="ECO:0000313" key="1">
    <source>
        <dbReference type="EMBL" id="GIY88882.1"/>
    </source>
</evidence>
<evidence type="ECO:0000313" key="2">
    <source>
        <dbReference type="Proteomes" id="UP001054945"/>
    </source>
</evidence>
<proteinExistence type="predicted"/>
<protein>
    <recommendedName>
        <fullName evidence="3">DUF295 domain-containing protein</fullName>
    </recommendedName>
</protein>
<gene>
    <name evidence="1" type="ORF">CEXT_326111</name>
</gene>
<dbReference type="Proteomes" id="UP001054945">
    <property type="component" value="Unassembled WGS sequence"/>
</dbReference>
<accession>A0AAV4X145</accession>
<name>A0AAV4X145_CAEEX</name>
<evidence type="ECO:0008006" key="3">
    <source>
        <dbReference type="Google" id="ProtNLM"/>
    </source>
</evidence>
<organism evidence="1 2">
    <name type="scientific">Caerostris extrusa</name>
    <name type="common">Bark spider</name>
    <name type="synonym">Caerostris bankana</name>
    <dbReference type="NCBI Taxonomy" id="172846"/>
    <lineage>
        <taxon>Eukaryota</taxon>
        <taxon>Metazoa</taxon>
        <taxon>Ecdysozoa</taxon>
        <taxon>Arthropoda</taxon>
        <taxon>Chelicerata</taxon>
        <taxon>Arachnida</taxon>
        <taxon>Araneae</taxon>
        <taxon>Araneomorphae</taxon>
        <taxon>Entelegynae</taxon>
        <taxon>Araneoidea</taxon>
        <taxon>Araneidae</taxon>
        <taxon>Caerostris</taxon>
    </lineage>
</organism>